<organism evidence="1 2">
    <name type="scientific">Nesidiocoris tenuis</name>
    <dbReference type="NCBI Taxonomy" id="355587"/>
    <lineage>
        <taxon>Eukaryota</taxon>
        <taxon>Metazoa</taxon>
        <taxon>Ecdysozoa</taxon>
        <taxon>Arthropoda</taxon>
        <taxon>Hexapoda</taxon>
        <taxon>Insecta</taxon>
        <taxon>Pterygota</taxon>
        <taxon>Neoptera</taxon>
        <taxon>Paraneoptera</taxon>
        <taxon>Hemiptera</taxon>
        <taxon>Heteroptera</taxon>
        <taxon>Panheteroptera</taxon>
        <taxon>Cimicomorpha</taxon>
        <taxon>Miridae</taxon>
        <taxon>Dicyphina</taxon>
        <taxon>Nesidiocoris</taxon>
    </lineage>
</organism>
<reference evidence="1 2" key="1">
    <citation type="submission" date="2020-02" db="EMBL/GenBank/DDBJ databases">
        <authorList>
            <person name="Ferguson B K."/>
        </authorList>
    </citation>
    <scope>NUCLEOTIDE SEQUENCE [LARGE SCALE GENOMIC DNA]</scope>
</reference>
<dbReference type="AlphaFoldDB" id="A0A6H5HEQ3"/>
<sequence length="101" mass="11195">MEFVRNECSVPRMLQSKAIVPFSISIAAYTLPLWKPEKALQSRQIGPLFKHDVTIFLYSIKLAVSICVNAVSTSIEVFPPGRPTCTYNGGGLIVNQIVPTW</sequence>
<protein>
    <submittedName>
        <fullName evidence="1">Uncharacterized protein</fullName>
    </submittedName>
</protein>
<evidence type="ECO:0000313" key="2">
    <source>
        <dbReference type="Proteomes" id="UP000479000"/>
    </source>
</evidence>
<evidence type="ECO:0000313" key="1">
    <source>
        <dbReference type="EMBL" id="CAB0015225.1"/>
    </source>
</evidence>
<accession>A0A6H5HEQ3</accession>
<dbReference type="Proteomes" id="UP000479000">
    <property type="component" value="Unassembled WGS sequence"/>
</dbReference>
<dbReference type="EMBL" id="CADCXU010028797">
    <property type="protein sequence ID" value="CAB0015225.1"/>
    <property type="molecule type" value="Genomic_DNA"/>
</dbReference>
<keyword evidence="2" id="KW-1185">Reference proteome</keyword>
<gene>
    <name evidence="1" type="ORF">NTEN_LOCUS19580</name>
</gene>
<feature type="non-terminal residue" evidence="1">
    <location>
        <position position="101"/>
    </location>
</feature>
<proteinExistence type="predicted"/>
<name>A0A6H5HEQ3_9HEMI</name>